<keyword evidence="2" id="KW-1185">Reference proteome</keyword>
<evidence type="ECO:0000313" key="1">
    <source>
        <dbReference type="EMBL" id="KEQ13594.1"/>
    </source>
</evidence>
<name>A0A081N571_9GAMM</name>
<dbReference type="EMBL" id="JOKG01000003">
    <property type="protein sequence ID" value="KEQ13594.1"/>
    <property type="molecule type" value="Genomic_DNA"/>
</dbReference>
<sequence>MIQAINRQAQRLAVNQQYSRCRQKLRNVKVLPAIKRCANVNSVPAKSGTRTLTPVFSKAQQSPAERLFCCVLLQHTHVMTGLKGLPSGRPVSFEAGGENPFSPVAISVFSHWVTGSKLKGDCPMATYRLALLEGQSPRLCDRRVRGYITLSFNSRNAARKEAHRLNAVVCGWNTGRGAA</sequence>
<evidence type="ECO:0000313" key="2">
    <source>
        <dbReference type="Proteomes" id="UP000028006"/>
    </source>
</evidence>
<gene>
    <name evidence="1" type="ORF">GZ77_14850</name>
</gene>
<accession>A0A081N571</accession>
<organism evidence="1 2">
    <name type="scientific">Endozoicomonas montiporae</name>
    <dbReference type="NCBI Taxonomy" id="1027273"/>
    <lineage>
        <taxon>Bacteria</taxon>
        <taxon>Pseudomonadati</taxon>
        <taxon>Pseudomonadota</taxon>
        <taxon>Gammaproteobacteria</taxon>
        <taxon>Oceanospirillales</taxon>
        <taxon>Endozoicomonadaceae</taxon>
        <taxon>Endozoicomonas</taxon>
    </lineage>
</organism>
<comment type="caution">
    <text evidence="1">The sequence shown here is derived from an EMBL/GenBank/DDBJ whole genome shotgun (WGS) entry which is preliminary data.</text>
</comment>
<dbReference type="AlphaFoldDB" id="A0A081N571"/>
<reference evidence="1 2" key="1">
    <citation type="submission" date="2014-06" db="EMBL/GenBank/DDBJ databases">
        <title>Whole Genome Sequences of Three Symbiotic Endozoicomonas Bacteria.</title>
        <authorList>
            <person name="Neave M.J."/>
            <person name="Apprill A."/>
            <person name="Voolstra C.R."/>
        </authorList>
    </citation>
    <scope>NUCLEOTIDE SEQUENCE [LARGE SCALE GENOMIC DNA]</scope>
    <source>
        <strain evidence="1 2">LMG 24815</strain>
    </source>
</reference>
<protein>
    <recommendedName>
        <fullName evidence="3">Ash family protein</fullName>
    </recommendedName>
</protein>
<proteinExistence type="predicted"/>
<evidence type="ECO:0008006" key="3">
    <source>
        <dbReference type="Google" id="ProtNLM"/>
    </source>
</evidence>
<dbReference type="Proteomes" id="UP000028006">
    <property type="component" value="Unassembled WGS sequence"/>
</dbReference>